<evidence type="ECO:0000313" key="4">
    <source>
        <dbReference type="EMBL" id="SHK25922.1"/>
    </source>
</evidence>
<evidence type="ECO:0000256" key="1">
    <source>
        <dbReference type="PROSITE-ProRule" id="PRU00169"/>
    </source>
</evidence>
<gene>
    <name evidence="4" type="ORF">SAMN05444371_1617</name>
</gene>
<accession>A0A1M6R0C7</accession>
<organism evidence="4 5">
    <name type="scientific">Epilithonimonas mollis</name>
    <dbReference type="NCBI Taxonomy" id="216903"/>
    <lineage>
        <taxon>Bacteria</taxon>
        <taxon>Pseudomonadati</taxon>
        <taxon>Bacteroidota</taxon>
        <taxon>Flavobacteriia</taxon>
        <taxon>Flavobacteriales</taxon>
        <taxon>Weeksellaceae</taxon>
        <taxon>Chryseobacterium group</taxon>
        <taxon>Epilithonimonas</taxon>
    </lineage>
</organism>
<keyword evidence="5" id="KW-1185">Reference proteome</keyword>
<reference evidence="5" key="1">
    <citation type="submission" date="2016-11" db="EMBL/GenBank/DDBJ databases">
        <authorList>
            <person name="Varghese N."/>
            <person name="Submissions S."/>
        </authorList>
    </citation>
    <scope>NUCLEOTIDE SEQUENCE [LARGE SCALE GENOMIC DNA]</scope>
    <source>
        <strain evidence="5">DSM 18016</strain>
    </source>
</reference>
<dbReference type="SMART" id="SM00850">
    <property type="entry name" value="LytTR"/>
    <property type="match status" value="1"/>
</dbReference>
<keyword evidence="1" id="KW-0597">Phosphoprotein</keyword>
<dbReference type="InterPro" id="IPR046947">
    <property type="entry name" value="LytR-like"/>
</dbReference>
<dbReference type="OrthoDB" id="2168082at2"/>
<name>A0A1M6R0C7_9FLAO</name>
<evidence type="ECO:0000259" key="3">
    <source>
        <dbReference type="PROSITE" id="PS50930"/>
    </source>
</evidence>
<feature type="modified residue" description="4-aspartylphosphate" evidence="1">
    <location>
        <position position="56"/>
    </location>
</feature>
<dbReference type="InterPro" id="IPR011006">
    <property type="entry name" value="CheY-like_superfamily"/>
</dbReference>
<dbReference type="PANTHER" id="PTHR37299">
    <property type="entry name" value="TRANSCRIPTIONAL REGULATOR-RELATED"/>
    <property type="match status" value="1"/>
</dbReference>
<sequence>MIKAIIIEDELLTANRLKRLISKVREDIEIVAILHTVKETLEWLSANDEPDLYFMDIQLSDGLSFDIFSEFDIQKPVIFTTAYDEYAIKAFKANGIDYLLKPVAIEDIKQSLMRYRQLNPVTAIPDLQLLLKDISANPTRFKNNFLIEWRDRLLTISKDEVAYFQLSNKLTHLVTLDNKPHVLSSTLDLLEKEVDPYTFFRINRQFIVSRKCIRQIHIYFGNRLKLVLSPQPDEDVIVSRDRVPDFKAWLDS</sequence>
<dbReference type="Gene3D" id="3.40.50.2300">
    <property type="match status" value="1"/>
</dbReference>
<dbReference type="SMART" id="SM00448">
    <property type="entry name" value="REC"/>
    <property type="match status" value="1"/>
</dbReference>
<dbReference type="AlphaFoldDB" id="A0A1M6R0C7"/>
<evidence type="ECO:0000313" key="5">
    <source>
        <dbReference type="Proteomes" id="UP000184498"/>
    </source>
</evidence>
<feature type="domain" description="Response regulatory" evidence="2">
    <location>
        <begin position="3"/>
        <end position="116"/>
    </location>
</feature>
<protein>
    <submittedName>
        <fullName evidence="4">Two component transcriptional regulator, LytTR family</fullName>
    </submittedName>
</protein>
<dbReference type="InterPro" id="IPR007492">
    <property type="entry name" value="LytTR_DNA-bd_dom"/>
</dbReference>
<dbReference type="PROSITE" id="PS50930">
    <property type="entry name" value="HTH_LYTTR"/>
    <property type="match status" value="1"/>
</dbReference>
<dbReference type="EMBL" id="FRAM01000002">
    <property type="protein sequence ID" value="SHK25922.1"/>
    <property type="molecule type" value="Genomic_DNA"/>
</dbReference>
<dbReference type="GO" id="GO:0003677">
    <property type="term" value="F:DNA binding"/>
    <property type="evidence" value="ECO:0007669"/>
    <property type="project" value="InterPro"/>
</dbReference>
<dbReference type="GO" id="GO:0000156">
    <property type="term" value="F:phosphorelay response regulator activity"/>
    <property type="evidence" value="ECO:0007669"/>
    <property type="project" value="InterPro"/>
</dbReference>
<feature type="domain" description="HTH LytTR-type" evidence="3">
    <location>
        <begin position="145"/>
        <end position="252"/>
    </location>
</feature>
<dbReference type="FunFam" id="3.40.50.2300:FF:000361">
    <property type="entry name" value="Two-component system response regulator"/>
    <property type="match status" value="1"/>
</dbReference>
<dbReference type="Proteomes" id="UP000184498">
    <property type="component" value="Unassembled WGS sequence"/>
</dbReference>
<evidence type="ECO:0000259" key="2">
    <source>
        <dbReference type="PROSITE" id="PS50110"/>
    </source>
</evidence>
<dbReference type="Pfam" id="PF00072">
    <property type="entry name" value="Response_reg"/>
    <property type="match status" value="1"/>
</dbReference>
<dbReference type="Gene3D" id="2.40.50.1020">
    <property type="entry name" value="LytTr DNA-binding domain"/>
    <property type="match status" value="1"/>
</dbReference>
<dbReference type="PROSITE" id="PS50110">
    <property type="entry name" value="RESPONSE_REGULATORY"/>
    <property type="match status" value="1"/>
</dbReference>
<dbReference type="PANTHER" id="PTHR37299:SF1">
    <property type="entry name" value="STAGE 0 SPORULATION PROTEIN A HOMOLOG"/>
    <property type="match status" value="1"/>
</dbReference>
<dbReference type="SUPFAM" id="SSF52172">
    <property type="entry name" value="CheY-like"/>
    <property type="match status" value="1"/>
</dbReference>
<dbReference type="STRING" id="216903.SAMN05444371_1617"/>
<dbReference type="Pfam" id="PF04397">
    <property type="entry name" value="LytTR"/>
    <property type="match status" value="1"/>
</dbReference>
<dbReference type="InterPro" id="IPR001789">
    <property type="entry name" value="Sig_transdc_resp-reg_receiver"/>
</dbReference>
<proteinExistence type="predicted"/>
<dbReference type="RefSeq" id="WP_072997304.1">
    <property type="nucleotide sequence ID" value="NZ_FRAM01000002.1"/>
</dbReference>